<dbReference type="EMBL" id="CP036347">
    <property type="protein sequence ID" value="QDU03932.1"/>
    <property type="molecule type" value="Genomic_DNA"/>
</dbReference>
<evidence type="ECO:0000256" key="2">
    <source>
        <dbReference type="SAM" id="Phobius"/>
    </source>
</evidence>
<evidence type="ECO:0000313" key="4">
    <source>
        <dbReference type="Proteomes" id="UP000320722"/>
    </source>
</evidence>
<sequence length="384" mass="43337">MSNACLPTETDLKKGRFCMRFHNRSSTPSYFSRRDQVRLFRLVAALGVILLAILYASRESTWYWLTGPPTEQRQGEQQLDPDRDVDYNVKEDSALRPGEFRSQPEPEVAIPESVNPQLENGEYDVRVDPRLLKQVTDSVSGIRPYEANALYYLLAKAASIPQNILERSAEPAPPFVVVMNESSKYRGELMTIKGQLKRLVPLKPEENKFGIKTLYEGWFFSKDSGTHPWRFLCTQLPEGIPTGPDLQEMPSVQITGYYFKKYGYPSQAGKLQTAPLLIAGQVRWFPTSETPQAPSSSGAVKYIVILFLVISITLAFLIWRFTINDQEFARSKTAKLMERPDMSMDDLKNIKTVDIGEVLKQLGEQADSDSTDKPGNPGPDSDKP</sequence>
<proteinExistence type="predicted"/>
<feature type="transmembrane region" description="Helical" evidence="2">
    <location>
        <begin position="302"/>
        <end position="322"/>
    </location>
</feature>
<reference evidence="3 4" key="1">
    <citation type="submission" date="2019-02" db="EMBL/GenBank/DDBJ databases">
        <title>Deep-cultivation of Planctomycetes and their phenomic and genomic characterization uncovers novel biology.</title>
        <authorList>
            <person name="Wiegand S."/>
            <person name="Jogler M."/>
            <person name="Boedeker C."/>
            <person name="Pinto D."/>
            <person name="Vollmers J."/>
            <person name="Rivas-Marin E."/>
            <person name="Kohn T."/>
            <person name="Peeters S.H."/>
            <person name="Heuer A."/>
            <person name="Rast P."/>
            <person name="Oberbeckmann S."/>
            <person name="Bunk B."/>
            <person name="Jeske O."/>
            <person name="Meyerdierks A."/>
            <person name="Storesund J.E."/>
            <person name="Kallscheuer N."/>
            <person name="Luecker S."/>
            <person name="Lage O.M."/>
            <person name="Pohl T."/>
            <person name="Merkel B.J."/>
            <person name="Hornburger P."/>
            <person name="Mueller R.-W."/>
            <person name="Bruemmer F."/>
            <person name="Labrenz M."/>
            <person name="Spormann A.M."/>
            <person name="Op den Camp H."/>
            <person name="Overmann J."/>
            <person name="Amann R."/>
            <person name="Jetten M.S.M."/>
            <person name="Mascher T."/>
            <person name="Medema M.H."/>
            <person name="Devos D.P."/>
            <person name="Kaster A.-K."/>
            <person name="Ovreas L."/>
            <person name="Rohde M."/>
            <person name="Galperin M.Y."/>
            <person name="Jogler C."/>
        </authorList>
    </citation>
    <scope>NUCLEOTIDE SEQUENCE [LARGE SCALE GENOMIC DNA]</scope>
    <source>
        <strain evidence="3 4">V6</strain>
    </source>
</reference>
<dbReference type="RefSeq" id="WP_145041743.1">
    <property type="nucleotide sequence ID" value="NZ_CP036347.1"/>
</dbReference>
<dbReference type="Proteomes" id="UP000320722">
    <property type="component" value="Chromosome"/>
</dbReference>
<accession>A0A517WF99</accession>
<keyword evidence="2" id="KW-1133">Transmembrane helix</keyword>
<organism evidence="3 4">
    <name type="scientific">Gimesia chilikensis</name>
    <dbReference type="NCBI Taxonomy" id="2605989"/>
    <lineage>
        <taxon>Bacteria</taxon>
        <taxon>Pseudomonadati</taxon>
        <taxon>Planctomycetota</taxon>
        <taxon>Planctomycetia</taxon>
        <taxon>Planctomycetales</taxon>
        <taxon>Planctomycetaceae</taxon>
        <taxon>Gimesia</taxon>
    </lineage>
</organism>
<gene>
    <name evidence="3" type="ORF">V6x_36550</name>
</gene>
<evidence type="ECO:0000313" key="3">
    <source>
        <dbReference type="EMBL" id="QDU03932.1"/>
    </source>
</evidence>
<keyword evidence="2" id="KW-0472">Membrane</keyword>
<name>A0A517WF99_9PLAN</name>
<dbReference type="AlphaFoldDB" id="A0A517WF99"/>
<feature type="transmembrane region" description="Helical" evidence="2">
    <location>
        <begin position="39"/>
        <end position="56"/>
    </location>
</feature>
<feature type="region of interest" description="Disordered" evidence="1">
    <location>
        <begin position="361"/>
        <end position="384"/>
    </location>
</feature>
<evidence type="ECO:0000256" key="1">
    <source>
        <dbReference type="SAM" id="MobiDB-lite"/>
    </source>
</evidence>
<protein>
    <submittedName>
        <fullName evidence="3">Uncharacterized protein</fullName>
    </submittedName>
</protein>
<keyword evidence="2" id="KW-0812">Transmembrane</keyword>